<sequence>MAVYMPLAVYTQESPETPSHFADAIWPFNLRDVVVGDGNSLTLNIAPPAGGNVHITNNFHIAYQSTNVVNINGASTQYYSSSAQALQAAEAAHRRRIYHQVRTLSPFPGLFEHGHGIHVGPDGFIRPAQGSIAAILEFPFAIFVRPDGHPSGLAARMFYQLRFADLTELERAVPTEETRASVRVDGHGHGLWLAPDGSLKFGFGIVTQVFRDVVLAQLNTMLEPDALPSSGFVGADPNPTLRPDLRFR</sequence>
<gene>
    <name evidence="1" type="ORF">DSM5745_05977</name>
</gene>
<name>A0A3D8RYL0_9EURO</name>
<dbReference type="RefSeq" id="XP_026603825.1">
    <property type="nucleotide sequence ID" value="XM_026747993.1"/>
</dbReference>
<dbReference type="EMBL" id="PVWQ01000006">
    <property type="protein sequence ID" value="RDW79125.1"/>
    <property type="molecule type" value="Genomic_DNA"/>
</dbReference>
<keyword evidence="2" id="KW-1185">Reference proteome</keyword>
<evidence type="ECO:0000313" key="2">
    <source>
        <dbReference type="Proteomes" id="UP000256690"/>
    </source>
</evidence>
<evidence type="ECO:0000313" key="1">
    <source>
        <dbReference type="EMBL" id="RDW79125.1"/>
    </source>
</evidence>
<dbReference type="AlphaFoldDB" id="A0A3D8RYL0"/>
<dbReference type="OrthoDB" id="10454730at2759"/>
<organism evidence="1 2">
    <name type="scientific">Aspergillus mulundensis</name>
    <dbReference type="NCBI Taxonomy" id="1810919"/>
    <lineage>
        <taxon>Eukaryota</taxon>
        <taxon>Fungi</taxon>
        <taxon>Dikarya</taxon>
        <taxon>Ascomycota</taxon>
        <taxon>Pezizomycotina</taxon>
        <taxon>Eurotiomycetes</taxon>
        <taxon>Eurotiomycetidae</taxon>
        <taxon>Eurotiales</taxon>
        <taxon>Aspergillaceae</taxon>
        <taxon>Aspergillus</taxon>
        <taxon>Aspergillus subgen. Nidulantes</taxon>
    </lineage>
</organism>
<dbReference type="GeneID" id="38116347"/>
<protein>
    <submittedName>
        <fullName evidence="1">Uncharacterized protein</fullName>
    </submittedName>
</protein>
<reference evidence="1 2" key="1">
    <citation type="journal article" date="2018" name="IMA Fungus">
        <title>IMA Genome-F 9: Draft genome sequence of Annulohypoxylon stygium, Aspergillus mulundensis, Berkeleyomyces basicola (syn. Thielaviopsis basicola), Ceratocystis smalleyi, two Cercospora beticola strains, Coleophoma cylindrospora, Fusarium fracticaudum, Phialophora cf. hyalina, and Morchella septimelata.</title>
        <authorList>
            <person name="Wingfield B.D."/>
            <person name="Bills G.F."/>
            <person name="Dong Y."/>
            <person name="Huang W."/>
            <person name="Nel W.J."/>
            <person name="Swalarsk-Parry B.S."/>
            <person name="Vaghefi N."/>
            <person name="Wilken P.M."/>
            <person name="An Z."/>
            <person name="de Beer Z.W."/>
            <person name="De Vos L."/>
            <person name="Chen L."/>
            <person name="Duong T.A."/>
            <person name="Gao Y."/>
            <person name="Hammerbacher A."/>
            <person name="Kikkert J.R."/>
            <person name="Li Y."/>
            <person name="Li H."/>
            <person name="Li K."/>
            <person name="Li Q."/>
            <person name="Liu X."/>
            <person name="Ma X."/>
            <person name="Naidoo K."/>
            <person name="Pethybridge S.J."/>
            <person name="Sun J."/>
            <person name="Steenkamp E.T."/>
            <person name="van der Nest M.A."/>
            <person name="van Wyk S."/>
            <person name="Wingfield M.J."/>
            <person name="Xiong C."/>
            <person name="Yue Q."/>
            <person name="Zhang X."/>
        </authorList>
    </citation>
    <scope>NUCLEOTIDE SEQUENCE [LARGE SCALE GENOMIC DNA]</scope>
    <source>
        <strain evidence="1 2">DSM 5745</strain>
    </source>
</reference>
<proteinExistence type="predicted"/>
<comment type="caution">
    <text evidence="1">The sequence shown here is derived from an EMBL/GenBank/DDBJ whole genome shotgun (WGS) entry which is preliminary data.</text>
</comment>
<dbReference type="Proteomes" id="UP000256690">
    <property type="component" value="Unassembled WGS sequence"/>
</dbReference>
<accession>A0A3D8RYL0</accession>